<dbReference type="Proteomes" id="UP000269097">
    <property type="component" value="Chromosome"/>
</dbReference>
<keyword evidence="2" id="KW-0378">Hydrolase</keyword>
<dbReference type="PANTHER" id="PTHR43194:SF2">
    <property type="entry name" value="PEROXISOMAL MEMBRANE PROTEIN LPX1"/>
    <property type="match status" value="1"/>
</dbReference>
<dbReference type="AlphaFoldDB" id="A0A3G3JT28"/>
<proteinExistence type="predicted"/>
<gene>
    <name evidence="2" type="ORF">EAV92_01515</name>
</gene>
<evidence type="ECO:0000313" key="2">
    <source>
        <dbReference type="EMBL" id="AYQ71380.1"/>
    </source>
</evidence>
<dbReference type="Gene3D" id="3.40.50.1820">
    <property type="entry name" value="alpha/beta hydrolase"/>
    <property type="match status" value="1"/>
</dbReference>
<organism evidence="2 3">
    <name type="scientific">Cohnella candidum</name>
    <dbReference type="NCBI Taxonomy" id="2674991"/>
    <lineage>
        <taxon>Bacteria</taxon>
        <taxon>Bacillati</taxon>
        <taxon>Bacillota</taxon>
        <taxon>Bacilli</taxon>
        <taxon>Bacillales</taxon>
        <taxon>Paenibacillaceae</taxon>
        <taxon>Cohnella</taxon>
    </lineage>
</organism>
<dbReference type="Pfam" id="PF12697">
    <property type="entry name" value="Abhydrolase_6"/>
    <property type="match status" value="1"/>
</dbReference>
<dbReference type="EMBL" id="CP033433">
    <property type="protein sequence ID" value="AYQ71380.1"/>
    <property type="molecule type" value="Genomic_DNA"/>
</dbReference>
<dbReference type="RefSeq" id="WP_123039444.1">
    <property type="nucleotide sequence ID" value="NZ_CP033433.1"/>
</dbReference>
<dbReference type="InterPro" id="IPR029058">
    <property type="entry name" value="AB_hydrolase_fold"/>
</dbReference>
<sequence length="291" mass="32939">MPLTHANGVEFHYHLQGKGTAVVFLHPACIGSRVFTYLRNDLSQDHRTLLFDFRGHGRSGGSSGKITMPLLVEDTCRLMDALDMSSAYLCAYSASSLVALEAMLTHPDRFRGAILLSGMAEAAGWRTKTKLRFGSIAARMRARELLAYPQLWKNSDSIETYRRLRKEMAGGHLNHWRDYMDSIRGYSAVARLPEIEQPVLIVCGERDEEAKRHARVLQQGLPNDSTVFLPGRSHALPTYGSEEVGPLIRGWLYAQEGRRPEMRDDSSLNDNDHLIAQMELRANEYTEMFQR</sequence>
<evidence type="ECO:0000313" key="3">
    <source>
        <dbReference type="Proteomes" id="UP000269097"/>
    </source>
</evidence>
<name>A0A3G3JT28_9BACL</name>
<protein>
    <submittedName>
        <fullName evidence="2">Alpha/beta hydrolase</fullName>
    </submittedName>
</protein>
<keyword evidence="3" id="KW-1185">Reference proteome</keyword>
<feature type="domain" description="AB hydrolase-1" evidence="1">
    <location>
        <begin position="22"/>
        <end position="238"/>
    </location>
</feature>
<reference evidence="2 3" key="1">
    <citation type="submission" date="2018-10" db="EMBL/GenBank/DDBJ databases">
        <title>Genome Sequence of Cohnella sp.</title>
        <authorList>
            <person name="Srinivasan S."/>
            <person name="Kim M.K."/>
        </authorList>
    </citation>
    <scope>NUCLEOTIDE SEQUENCE [LARGE SCALE GENOMIC DNA]</scope>
    <source>
        <strain evidence="2 3">18JY8-7</strain>
    </source>
</reference>
<evidence type="ECO:0000259" key="1">
    <source>
        <dbReference type="Pfam" id="PF12697"/>
    </source>
</evidence>
<dbReference type="KEGG" id="coh:EAV92_01515"/>
<dbReference type="InterPro" id="IPR050228">
    <property type="entry name" value="Carboxylesterase_BioH"/>
</dbReference>
<dbReference type="SUPFAM" id="SSF53474">
    <property type="entry name" value="alpha/beta-Hydrolases"/>
    <property type="match status" value="1"/>
</dbReference>
<dbReference type="InterPro" id="IPR000073">
    <property type="entry name" value="AB_hydrolase_1"/>
</dbReference>
<dbReference type="GO" id="GO:0016787">
    <property type="term" value="F:hydrolase activity"/>
    <property type="evidence" value="ECO:0007669"/>
    <property type="project" value="UniProtKB-KW"/>
</dbReference>
<dbReference type="PANTHER" id="PTHR43194">
    <property type="entry name" value="HYDROLASE ALPHA/BETA FOLD FAMILY"/>
    <property type="match status" value="1"/>
</dbReference>
<accession>A0A3G3JT28</accession>